<dbReference type="EMBL" id="FNII01000003">
    <property type="protein sequence ID" value="SDN23865.1"/>
    <property type="molecule type" value="Genomic_DNA"/>
</dbReference>
<keyword evidence="1" id="KW-0812">Transmembrane</keyword>
<evidence type="ECO:0000313" key="2">
    <source>
        <dbReference type="EMBL" id="SDN23865.1"/>
    </source>
</evidence>
<evidence type="ECO:0000256" key="1">
    <source>
        <dbReference type="SAM" id="Phobius"/>
    </source>
</evidence>
<feature type="transmembrane region" description="Helical" evidence="1">
    <location>
        <begin position="113"/>
        <end position="136"/>
    </location>
</feature>
<dbReference type="OrthoDB" id="6170226at2"/>
<accession>A0A1G9ZRX4</accession>
<keyword evidence="1" id="KW-1133">Transmembrane helix</keyword>
<gene>
    <name evidence="2" type="ORF">SAMN04487951_103229</name>
</gene>
<reference evidence="3" key="1">
    <citation type="submission" date="2016-10" db="EMBL/GenBank/DDBJ databases">
        <authorList>
            <person name="Varghese N."/>
            <person name="Submissions S."/>
        </authorList>
    </citation>
    <scope>NUCLEOTIDE SEQUENCE [LARGE SCALE GENOMIC DNA]</scope>
    <source>
        <strain evidence="3">CGMCC 1.6494</strain>
    </source>
</reference>
<dbReference type="Proteomes" id="UP000199677">
    <property type="component" value="Unassembled WGS sequence"/>
</dbReference>
<dbReference type="Pfam" id="PF04246">
    <property type="entry name" value="RseC_MucC"/>
    <property type="match status" value="1"/>
</dbReference>
<sequence length="150" mass="16068">MSATTGEQVVQRQGRVVGYRTQGVVVEVIASPGCTQCAKGQGCGAGLLARRNPWQLKVDTPLSYKDKTSPALNSEVTLVMQKATITRLTWLIYGLPLLIALAGAGVGDALSDAVWLAPSLFFGLLISSMLGLKYALGRRAEYFRPRLVDA</sequence>
<organism evidence="2 3">
    <name type="scientific">Vreelandella arcis</name>
    <dbReference type="NCBI Taxonomy" id="416873"/>
    <lineage>
        <taxon>Bacteria</taxon>
        <taxon>Pseudomonadati</taxon>
        <taxon>Pseudomonadota</taxon>
        <taxon>Gammaproteobacteria</taxon>
        <taxon>Oceanospirillales</taxon>
        <taxon>Halomonadaceae</taxon>
        <taxon>Vreelandella</taxon>
    </lineage>
</organism>
<evidence type="ECO:0000313" key="3">
    <source>
        <dbReference type="Proteomes" id="UP000199677"/>
    </source>
</evidence>
<dbReference type="AlphaFoldDB" id="A0A1G9ZRX4"/>
<keyword evidence="3" id="KW-1185">Reference proteome</keyword>
<keyword evidence="1" id="KW-0472">Membrane</keyword>
<dbReference type="RefSeq" id="WP_089703107.1">
    <property type="nucleotide sequence ID" value="NZ_FNII01000003.1"/>
</dbReference>
<name>A0A1G9ZRX4_9GAMM</name>
<feature type="transmembrane region" description="Helical" evidence="1">
    <location>
        <begin position="88"/>
        <end position="107"/>
    </location>
</feature>
<dbReference type="STRING" id="416873.SAMN04487951_103229"/>
<protein>
    <submittedName>
        <fullName evidence="2">Positive regulator of sigma(E), RseC/MucC</fullName>
    </submittedName>
</protein>
<proteinExistence type="predicted"/>